<evidence type="ECO:0000256" key="2">
    <source>
        <dbReference type="ARBA" id="ARBA00022475"/>
    </source>
</evidence>
<evidence type="ECO:0000256" key="3">
    <source>
        <dbReference type="ARBA" id="ARBA00022692"/>
    </source>
</evidence>
<feature type="transmembrane region" description="Helical" evidence="7">
    <location>
        <begin position="20"/>
        <end position="42"/>
    </location>
</feature>
<dbReference type="InterPro" id="IPR003838">
    <property type="entry name" value="ABC3_permease_C"/>
</dbReference>
<name>A0ABP6H1G2_9ACTN</name>
<dbReference type="Pfam" id="PF02687">
    <property type="entry name" value="FtsX"/>
    <property type="match status" value="2"/>
</dbReference>
<comment type="subcellular location">
    <subcellularLocation>
        <location evidence="1">Cell membrane</location>
        <topology evidence="1">Multi-pass membrane protein</topology>
    </subcellularLocation>
</comment>
<comment type="similarity">
    <text evidence="6">Belongs to the ABC-4 integral membrane protein family.</text>
</comment>
<evidence type="ECO:0000313" key="10">
    <source>
        <dbReference type="Proteomes" id="UP001501842"/>
    </source>
</evidence>
<feature type="transmembrane region" description="Helical" evidence="7">
    <location>
        <begin position="694"/>
        <end position="718"/>
    </location>
</feature>
<organism evidence="9 10">
    <name type="scientific">Actinocorallia aurantiaca</name>
    <dbReference type="NCBI Taxonomy" id="46204"/>
    <lineage>
        <taxon>Bacteria</taxon>
        <taxon>Bacillati</taxon>
        <taxon>Actinomycetota</taxon>
        <taxon>Actinomycetes</taxon>
        <taxon>Streptosporangiales</taxon>
        <taxon>Thermomonosporaceae</taxon>
        <taxon>Actinocorallia</taxon>
    </lineage>
</organism>
<keyword evidence="10" id="KW-1185">Reference proteome</keyword>
<evidence type="ECO:0000256" key="7">
    <source>
        <dbReference type="SAM" id="Phobius"/>
    </source>
</evidence>
<feature type="domain" description="ABC3 transporter permease C-terminal" evidence="8">
    <location>
        <begin position="254"/>
        <end position="369"/>
    </location>
</feature>
<evidence type="ECO:0000259" key="8">
    <source>
        <dbReference type="Pfam" id="PF02687"/>
    </source>
</evidence>
<feature type="transmembrane region" description="Helical" evidence="7">
    <location>
        <begin position="749"/>
        <end position="772"/>
    </location>
</feature>
<keyword evidence="3 7" id="KW-0812">Transmembrane</keyword>
<comment type="caution">
    <text evidence="9">The sequence shown here is derived from an EMBL/GenBank/DDBJ whole genome shotgun (WGS) entry which is preliminary data.</text>
</comment>
<sequence length="783" mass="79456">MSALGRVVRSGMGRRRVQTLVIGLAAMMAVAASVLGGSLLVISSAPFDDAFAKQHGAHLSLQFDSGEVSAAQLSKSADAEGVSVAAGPFRTATVTPKLDNAPPGRWPVTVVGRDGSGQDVDDVTLLDGRWPTRPGEIVLSADSSIFPIMGMTLAFPDLPGAPALKVVGVARSVTQTSDAWVVPSQMTALTAPGSGGYQMLYRFTDAGTAAKVAAGRKAVTADLPPGAAVGERSWLTVKKTAERDVALYVPFLIAFGALGLVMSVLIVGNVVASAVGTGTRRIGILKSIGFTPAQVVRAYVGQALIPAAVGTALGVPAGHLLAIPVLAETQEVYGTSSLAITPWVDLAVIAGVLGLVTATAWASAWRAGRLRTVDALAVGRTASAGHGRRAARLAGRLPLPRPVALGLARPFARPARALAMGAAVLFGAIAVTFTVGMSASLGEVMKAKSHNAADVTVPAPPPAFGPGGPIPEERPEADPAVVTAAIEAGTGTLKHYNAATTRATVSGAAGAVDVIAFTGDASWGGYTMVSGRWIGEPGEAVVPTPFLAATGTRIGDTVTLNGMAEPVTVRIVGEVLDPRHDGMQVFTDASTLAAARPELTERSYHITVEPGIDVTGYVDALNEDLTPLGVAAQVGGSDSDSDMVTTLNALSAILTLMLVAVAALGVLNGVLLDTRERVREIGVHKALGMTPRQTIAMVLTSVVVTGLVAGALGVPLGVALHGRVMPAMGAGAGLRLPDSVIDVYGGAELFPLVLGGLLIAALGALPPAGWAAGTRTATALRTE</sequence>
<dbReference type="Proteomes" id="UP001501842">
    <property type="component" value="Unassembled WGS sequence"/>
</dbReference>
<accession>A0ABP6H1G2</accession>
<evidence type="ECO:0000256" key="5">
    <source>
        <dbReference type="ARBA" id="ARBA00023136"/>
    </source>
</evidence>
<evidence type="ECO:0000256" key="4">
    <source>
        <dbReference type="ARBA" id="ARBA00022989"/>
    </source>
</evidence>
<feature type="transmembrane region" description="Helical" evidence="7">
    <location>
        <begin position="296"/>
        <end position="323"/>
    </location>
</feature>
<evidence type="ECO:0000256" key="1">
    <source>
        <dbReference type="ARBA" id="ARBA00004651"/>
    </source>
</evidence>
<protein>
    <recommendedName>
        <fullName evidence="8">ABC3 transporter permease C-terminal domain-containing protein</fullName>
    </recommendedName>
</protein>
<dbReference type="RefSeq" id="WP_344455204.1">
    <property type="nucleotide sequence ID" value="NZ_BAAATZ010000029.1"/>
</dbReference>
<dbReference type="PANTHER" id="PTHR30572">
    <property type="entry name" value="MEMBRANE COMPONENT OF TRANSPORTER-RELATED"/>
    <property type="match status" value="1"/>
</dbReference>
<keyword evidence="2" id="KW-1003">Cell membrane</keyword>
<evidence type="ECO:0000313" key="9">
    <source>
        <dbReference type="EMBL" id="GAA2735150.1"/>
    </source>
</evidence>
<keyword evidence="4 7" id="KW-1133">Transmembrane helix</keyword>
<feature type="transmembrane region" description="Helical" evidence="7">
    <location>
        <begin position="649"/>
        <end position="673"/>
    </location>
</feature>
<keyword evidence="5 7" id="KW-0472">Membrane</keyword>
<feature type="domain" description="ABC3 transporter permease C-terminal" evidence="8">
    <location>
        <begin position="653"/>
        <end position="746"/>
    </location>
</feature>
<dbReference type="InterPro" id="IPR050250">
    <property type="entry name" value="Macrolide_Exporter_MacB"/>
</dbReference>
<proteinExistence type="inferred from homology"/>
<dbReference type="EMBL" id="BAAATZ010000029">
    <property type="protein sequence ID" value="GAA2735150.1"/>
    <property type="molecule type" value="Genomic_DNA"/>
</dbReference>
<feature type="transmembrane region" description="Helical" evidence="7">
    <location>
        <begin position="417"/>
        <end position="441"/>
    </location>
</feature>
<dbReference type="PANTHER" id="PTHR30572:SF4">
    <property type="entry name" value="ABC TRANSPORTER PERMEASE YTRF"/>
    <property type="match status" value="1"/>
</dbReference>
<evidence type="ECO:0000256" key="6">
    <source>
        <dbReference type="ARBA" id="ARBA00038076"/>
    </source>
</evidence>
<reference evidence="10" key="1">
    <citation type="journal article" date="2019" name="Int. J. Syst. Evol. Microbiol.">
        <title>The Global Catalogue of Microorganisms (GCM) 10K type strain sequencing project: providing services to taxonomists for standard genome sequencing and annotation.</title>
        <authorList>
            <consortium name="The Broad Institute Genomics Platform"/>
            <consortium name="The Broad Institute Genome Sequencing Center for Infectious Disease"/>
            <person name="Wu L."/>
            <person name="Ma J."/>
        </authorList>
    </citation>
    <scope>NUCLEOTIDE SEQUENCE [LARGE SCALE GENOMIC DNA]</scope>
    <source>
        <strain evidence="10">JCM 8201</strain>
    </source>
</reference>
<feature type="transmembrane region" description="Helical" evidence="7">
    <location>
        <begin position="247"/>
        <end position="275"/>
    </location>
</feature>
<feature type="transmembrane region" description="Helical" evidence="7">
    <location>
        <begin position="343"/>
        <end position="362"/>
    </location>
</feature>
<gene>
    <name evidence="9" type="ORF">GCM10010439_59220</name>
</gene>